<protein>
    <recommendedName>
        <fullName evidence="5">HTH merR-type domain-containing protein</fullName>
    </recommendedName>
</protein>
<dbReference type="InterPro" id="IPR009061">
    <property type="entry name" value="DNA-bd_dom_put_sf"/>
</dbReference>
<reference evidence="6 7" key="1">
    <citation type="submission" date="2016-09" db="EMBL/GenBank/DDBJ databases">
        <authorList>
            <person name="Doonan J."/>
            <person name="Pachebat J.A."/>
            <person name="Golyshin P.N."/>
            <person name="Denman S."/>
            <person name="Mcdonald J.E."/>
        </authorList>
    </citation>
    <scope>NUCLEOTIDE SEQUENCE [LARGE SCALE GENOMIC DNA]</scope>
    <source>
        <strain evidence="6 7">FRB141</strain>
    </source>
</reference>
<dbReference type="GeneID" id="70909470"/>
<proteinExistence type="predicted"/>
<dbReference type="InterPro" id="IPR000551">
    <property type="entry name" value="MerR-type_HTH_dom"/>
</dbReference>
<dbReference type="PANTHER" id="PTHR30204">
    <property type="entry name" value="REDOX-CYCLING DRUG-SENSING TRANSCRIPTIONAL ACTIVATOR SOXR"/>
    <property type="match status" value="1"/>
</dbReference>
<dbReference type="Gene3D" id="1.10.1660.10">
    <property type="match status" value="1"/>
</dbReference>
<dbReference type="RefSeq" id="WP_095835499.1">
    <property type="nucleotide sequence ID" value="NZ_CP014137.1"/>
</dbReference>
<name>A0AAE8JP03_9GAMM</name>
<dbReference type="AlphaFoldDB" id="A0AAE8JP03"/>
<accession>A0AAE8JP03</accession>
<evidence type="ECO:0000256" key="2">
    <source>
        <dbReference type="ARBA" id="ARBA00023015"/>
    </source>
</evidence>
<feature type="domain" description="HTH merR-type" evidence="5">
    <location>
        <begin position="4"/>
        <end position="73"/>
    </location>
</feature>
<dbReference type="PANTHER" id="PTHR30204:SF69">
    <property type="entry name" value="MERR-FAMILY TRANSCRIPTIONAL REGULATOR"/>
    <property type="match status" value="1"/>
</dbReference>
<gene>
    <name evidence="6" type="ORF">BIY26_06550</name>
</gene>
<dbReference type="SMART" id="SM00422">
    <property type="entry name" value="HTH_MERR"/>
    <property type="match status" value="1"/>
</dbReference>
<evidence type="ECO:0000256" key="1">
    <source>
        <dbReference type="ARBA" id="ARBA00022491"/>
    </source>
</evidence>
<keyword evidence="1" id="KW-0678">Repressor</keyword>
<evidence type="ECO:0000313" key="6">
    <source>
        <dbReference type="EMBL" id="RLM27136.1"/>
    </source>
</evidence>
<evidence type="ECO:0000313" key="7">
    <source>
        <dbReference type="Proteomes" id="UP000285972"/>
    </source>
</evidence>
<comment type="caution">
    <text evidence="6">The sequence shown here is derived from an EMBL/GenBank/DDBJ whole genome shotgun (WGS) entry which is preliminary data.</text>
</comment>
<sequence length="278" mass="32667">MSDKYKIGAISKLLGIPVQTLRYYEECGFVTPRKDKTSNYRYYDAWDVNYLLDSKHLRSFKFSNTEIEQLINKDCVANIQEKYAQQEKKLLDIIYHYQLVLDELNAEQKRLAAFQDYIGTFTEMNNPQLYFSPYRNNNSYQTLKGRNEITHIDNWISHMPFIKATFKIVQNSISKENPQALVYCWGFSVSIKKAKEMNISTQNAEYISSQKCIYTVFSAHNQNTFALSLYQQVFQPLWDAGYEISDAPVGRLIVRAHEDAEYTRYFEIWVPVHQTSQP</sequence>
<keyword evidence="2" id="KW-0805">Transcription regulation</keyword>
<evidence type="ECO:0000256" key="4">
    <source>
        <dbReference type="ARBA" id="ARBA00023163"/>
    </source>
</evidence>
<dbReference type="InterPro" id="IPR047057">
    <property type="entry name" value="MerR_fam"/>
</dbReference>
<organism evidence="6 7">
    <name type="scientific">Brenneria goodwinii</name>
    <dbReference type="NCBI Taxonomy" id="1109412"/>
    <lineage>
        <taxon>Bacteria</taxon>
        <taxon>Pseudomonadati</taxon>
        <taxon>Pseudomonadota</taxon>
        <taxon>Gammaproteobacteria</taxon>
        <taxon>Enterobacterales</taxon>
        <taxon>Pectobacteriaceae</taxon>
        <taxon>Brenneria</taxon>
    </lineage>
</organism>
<dbReference type="GO" id="GO:0003700">
    <property type="term" value="F:DNA-binding transcription factor activity"/>
    <property type="evidence" value="ECO:0007669"/>
    <property type="project" value="InterPro"/>
</dbReference>
<dbReference type="Pfam" id="PF13411">
    <property type="entry name" value="MerR_1"/>
    <property type="match status" value="1"/>
</dbReference>
<dbReference type="PROSITE" id="PS50937">
    <property type="entry name" value="HTH_MERR_2"/>
    <property type="match status" value="1"/>
</dbReference>
<evidence type="ECO:0000256" key="3">
    <source>
        <dbReference type="ARBA" id="ARBA00023125"/>
    </source>
</evidence>
<dbReference type="Proteomes" id="UP000285972">
    <property type="component" value="Unassembled WGS sequence"/>
</dbReference>
<dbReference type="CDD" id="cd00592">
    <property type="entry name" value="HTH_MerR-like"/>
    <property type="match status" value="1"/>
</dbReference>
<keyword evidence="3" id="KW-0238">DNA-binding</keyword>
<keyword evidence="4" id="KW-0804">Transcription</keyword>
<dbReference type="GO" id="GO:0003677">
    <property type="term" value="F:DNA binding"/>
    <property type="evidence" value="ECO:0007669"/>
    <property type="project" value="UniProtKB-KW"/>
</dbReference>
<dbReference type="SUPFAM" id="SSF46955">
    <property type="entry name" value="Putative DNA-binding domain"/>
    <property type="match status" value="1"/>
</dbReference>
<dbReference type="KEGG" id="bgj:AWC36_21855"/>
<evidence type="ECO:0000259" key="5">
    <source>
        <dbReference type="PROSITE" id="PS50937"/>
    </source>
</evidence>
<dbReference type="EMBL" id="MJLX01000012">
    <property type="protein sequence ID" value="RLM27136.1"/>
    <property type="molecule type" value="Genomic_DNA"/>
</dbReference>